<evidence type="ECO:0000256" key="2">
    <source>
        <dbReference type="ARBA" id="ARBA00022801"/>
    </source>
</evidence>
<evidence type="ECO:0000256" key="4">
    <source>
        <dbReference type="RuleBase" id="RU000489"/>
    </source>
</evidence>
<feature type="chain" id="PRO_5043471742" description="chitinase" evidence="6">
    <location>
        <begin position="25"/>
        <end position="296"/>
    </location>
</feature>
<dbReference type="InterPro" id="IPR001223">
    <property type="entry name" value="Glyco_hydro18_cat"/>
</dbReference>
<keyword evidence="9" id="KW-1185">Reference proteome</keyword>
<dbReference type="EC" id="3.2.1.14" evidence="1"/>
<dbReference type="InterPro" id="IPR045321">
    <property type="entry name" value="Cts1-like"/>
</dbReference>
<dbReference type="PROSITE" id="PS01095">
    <property type="entry name" value="GH18_1"/>
    <property type="match status" value="1"/>
</dbReference>
<evidence type="ECO:0000256" key="5">
    <source>
        <dbReference type="RuleBase" id="RU004453"/>
    </source>
</evidence>
<dbReference type="GO" id="GO:0005576">
    <property type="term" value="C:extracellular region"/>
    <property type="evidence" value="ECO:0007669"/>
    <property type="project" value="TreeGrafter"/>
</dbReference>
<feature type="domain" description="GH18" evidence="7">
    <location>
        <begin position="25"/>
        <end position="296"/>
    </location>
</feature>
<dbReference type="InterPro" id="IPR001579">
    <property type="entry name" value="Glyco_hydro_18_chit_AS"/>
</dbReference>
<comment type="similarity">
    <text evidence="5">Belongs to the glycosyl hydrolase 18 family.</text>
</comment>
<dbReference type="InterPro" id="IPR050542">
    <property type="entry name" value="Glycosyl_Hydrlase18_Chitinase"/>
</dbReference>
<sequence>MAGNITFLVLAMLNLALLFTSTQGGQIAIYWGQNQNGNEPSLAATCATGDYNIVILSSLTTFFFPGLTPELNLPGHCDWPNGNCTALGNDISVCQGQGVKVFLSLGGPSGRYQLSSPEDATSFAEYLWKNYLNGQSDTPRPLGNAVLDGIDFDIEVGTSSLYWDALATNLKAFDKNVILSASTHCYFPDYLLGTAIGTGLFDYVWVRFYNQQDAGCEYLGGSIDGLISSWNQWNLSLANQIFLGLGASPDIDGYMRPYVLISQVLPKVKYSSKYGGVMLWNKDFDNGYSTIIKNYV</sequence>
<evidence type="ECO:0000256" key="1">
    <source>
        <dbReference type="ARBA" id="ARBA00012729"/>
    </source>
</evidence>
<evidence type="ECO:0000259" key="7">
    <source>
        <dbReference type="PROSITE" id="PS51910"/>
    </source>
</evidence>
<dbReference type="InterPro" id="IPR017853">
    <property type="entry name" value="GH"/>
</dbReference>
<protein>
    <recommendedName>
        <fullName evidence="1">chitinase</fullName>
        <ecNumber evidence="1">3.2.1.14</ecNumber>
    </recommendedName>
</protein>
<dbReference type="PANTHER" id="PTHR45708">
    <property type="entry name" value="ENDOCHITINASE"/>
    <property type="match status" value="1"/>
</dbReference>
<proteinExistence type="inferred from homology"/>
<dbReference type="CDD" id="cd02877">
    <property type="entry name" value="GH18_hevamine_XipI_class_III"/>
    <property type="match status" value="1"/>
</dbReference>
<dbReference type="EMBL" id="OX459124">
    <property type="protein sequence ID" value="CAI9113537.1"/>
    <property type="molecule type" value="Genomic_DNA"/>
</dbReference>
<dbReference type="SUPFAM" id="SSF51445">
    <property type="entry name" value="(Trans)glycosidases"/>
    <property type="match status" value="1"/>
</dbReference>
<accession>A0AAV1E274</accession>
<reference evidence="8" key="1">
    <citation type="submission" date="2023-03" db="EMBL/GenBank/DDBJ databases">
        <authorList>
            <person name="Julca I."/>
        </authorList>
    </citation>
    <scope>NUCLEOTIDE SEQUENCE</scope>
</reference>
<keyword evidence="3 4" id="KW-0326">Glycosidase</keyword>
<dbReference type="GO" id="GO:0008843">
    <property type="term" value="F:endochitinase activity"/>
    <property type="evidence" value="ECO:0007669"/>
    <property type="project" value="UniProtKB-EC"/>
</dbReference>
<keyword evidence="6" id="KW-0732">Signal</keyword>
<dbReference type="AlphaFoldDB" id="A0AAV1E274"/>
<dbReference type="Gene3D" id="3.20.20.80">
    <property type="entry name" value="Glycosidases"/>
    <property type="match status" value="1"/>
</dbReference>
<evidence type="ECO:0000256" key="6">
    <source>
        <dbReference type="SAM" id="SignalP"/>
    </source>
</evidence>
<evidence type="ECO:0000313" key="8">
    <source>
        <dbReference type="EMBL" id="CAI9113537.1"/>
    </source>
</evidence>
<dbReference type="Proteomes" id="UP001161247">
    <property type="component" value="Chromosome 7"/>
</dbReference>
<keyword evidence="2 4" id="KW-0378">Hydrolase</keyword>
<name>A0AAV1E274_OLDCO</name>
<dbReference type="Pfam" id="PF00704">
    <property type="entry name" value="Glyco_hydro_18"/>
    <property type="match status" value="1"/>
</dbReference>
<dbReference type="PANTHER" id="PTHR45708:SF49">
    <property type="entry name" value="ENDOCHITINASE"/>
    <property type="match status" value="1"/>
</dbReference>
<dbReference type="GO" id="GO:0005975">
    <property type="term" value="P:carbohydrate metabolic process"/>
    <property type="evidence" value="ECO:0007669"/>
    <property type="project" value="InterPro"/>
</dbReference>
<organism evidence="8 9">
    <name type="scientific">Oldenlandia corymbosa var. corymbosa</name>
    <dbReference type="NCBI Taxonomy" id="529605"/>
    <lineage>
        <taxon>Eukaryota</taxon>
        <taxon>Viridiplantae</taxon>
        <taxon>Streptophyta</taxon>
        <taxon>Embryophyta</taxon>
        <taxon>Tracheophyta</taxon>
        <taxon>Spermatophyta</taxon>
        <taxon>Magnoliopsida</taxon>
        <taxon>eudicotyledons</taxon>
        <taxon>Gunneridae</taxon>
        <taxon>Pentapetalae</taxon>
        <taxon>asterids</taxon>
        <taxon>lamiids</taxon>
        <taxon>Gentianales</taxon>
        <taxon>Rubiaceae</taxon>
        <taxon>Rubioideae</taxon>
        <taxon>Spermacoceae</taxon>
        <taxon>Hedyotis-Oldenlandia complex</taxon>
        <taxon>Oldenlandia</taxon>
    </lineage>
</organism>
<dbReference type="PROSITE" id="PS51910">
    <property type="entry name" value="GH18_2"/>
    <property type="match status" value="1"/>
</dbReference>
<evidence type="ECO:0000313" key="9">
    <source>
        <dbReference type="Proteomes" id="UP001161247"/>
    </source>
</evidence>
<evidence type="ECO:0000256" key="3">
    <source>
        <dbReference type="ARBA" id="ARBA00023295"/>
    </source>
</evidence>
<gene>
    <name evidence="8" type="ORF">OLC1_LOCUS20526</name>
</gene>
<feature type="signal peptide" evidence="6">
    <location>
        <begin position="1"/>
        <end position="24"/>
    </location>
</feature>